<comment type="caution">
    <text evidence="1">The sequence shown here is derived from an EMBL/GenBank/DDBJ whole genome shotgun (WGS) entry which is preliminary data.</text>
</comment>
<dbReference type="EMBL" id="CM042881">
    <property type="protein sequence ID" value="KAI4384652.1"/>
    <property type="molecule type" value="Genomic_DNA"/>
</dbReference>
<organism evidence="1 2">
    <name type="scientific">Melastoma candidum</name>
    <dbReference type="NCBI Taxonomy" id="119954"/>
    <lineage>
        <taxon>Eukaryota</taxon>
        <taxon>Viridiplantae</taxon>
        <taxon>Streptophyta</taxon>
        <taxon>Embryophyta</taxon>
        <taxon>Tracheophyta</taxon>
        <taxon>Spermatophyta</taxon>
        <taxon>Magnoliopsida</taxon>
        <taxon>eudicotyledons</taxon>
        <taxon>Gunneridae</taxon>
        <taxon>Pentapetalae</taxon>
        <taxon>rosids</taxon>
        <taxon>malvids</taxon>
        <taxon>Myrtales</taxon>
        <taxon>Melastomataceae</taxon>
        <taxon>Melastomatoideae</taxon>
        <taxon>Melastomateae</taxon>
        <taxon>Melastoma</taxon>
    </lineage>
</organism>
<gene>
    <name evidence="1" type="ORF">MLD38_002774</name>
</gene>
<evidence type="ECO:0000313" key="1">
    <source>
        <dbReference type="EMBL" id="KAI4384652.1"/>
    </source>
</evidence>
<keyword evidence="2" id="KW-1185">Reference proteome</keyword>
<dbReference type="Proteomes" id="UP001057402">
    <property type="component" value="Chromosome 2"/>
</dbReference>
<accession>A0ACB9S8Z7</accession>
<name>A0ACB9S8Z7_9MYRT</name>
<reference evidence="2" key="1">
    <citation type="journal article" date="2023" name="Front. Plant Sci.">
        <title>Chromosomal-level genome assembly of Melastoma candidum provides insights into trichome evolution.</title>
        <authorList>
            <person name="Zhong Y."/>
            <person name="Wu W."/>
            <person name="Sun C."/>
            <person name="Zou P."/>
            <person name="Liu Y."/>
            <person name="Dai S."/>
            <person name="Zhou R."/>
        </authorList>
    </citation>
    <scope>NUCLEOTIDE SEQUENCE [LARGE SCALE GENOMIC DNA]</scope>
</reference>
<sequence length="249" mass="28441">MGRGKIEIKRIENANSRQVTFSKRRSGLLKKAQELAILCDAEVAVIIFSNTGKLYEYSSTGMRKTLTRYNRCHSSESTVAECTQEEDEKVVGALKDEIAELQLRQLRLLGKDLASLSIKELQVLEQQLSEGLSSIKEKKEQWLLDQLERSRMQEQRAKLENETLRRQMEEFQGFLPSVDYVEYHMIDMKPSATTPGGVTHDRKPIHLVDNGDSDTTLHLGLPFDDYRKRISPETESFSNNSGSKMQCQP</sequence>
<proteinExistence type="predicted"/>
<protein>
    <submittedName>
        <fullName evidence="1">Uncharacterized protein</fullName>
    </submittedName>
</protein>
<evidence type="ECO:0000313" key="2">
    <source>
        <dbReference type="Proteomes" id="UP001057402"/>
    </source>
</evidence>